<comment type="caution">
    <text evidence="6">The sequence shown here is derived from an EMBL/GenBank/DDBJ whole genome shotgun (WGS) entry which is preliminary data.</text>
</comment>
<reference evidence="6 7" key="1">
    <citation type="submission" date="2024-06" db="EMBL/GenBank/DDBJ databases">
        <title>The Natural Products Discovery Center: Release of the First 8490 Sequenced Strains for Exploring Actinobacteria Biosynthetic Diversity.</title>
        <authorList>
            <person name="Kalkreuter E."/>
            <person name="Kautsar S.A."/>
            <person name="Yang D."/>
            <person name="Bader C.D."/>
            <person name="Teijaro C.N."/>
            <person name="Fluegel L."/>
            <person name="Davis C.M."/>
            <person name="Simpson J.R."/>
            <person name="Lauterbach L."/>
            <person name="Steele A.D."/>
            <person name="Gui C."/>
            <person name="Meng S."/>
            <person name="Li G."/>
            <person name="Viehrig K."/>
            <person name="Ye F."/>
            <person name="Su P."/>
            <person name="Kiefer A.F."/>
            <person name="Nichols A."/>
            <person name="Cepeda A.J."/>
            <person name="Yan W."/>
            <person name="Fan B."/>
            <person name="Jiang Y."/>
            <person name="Adhikari A."/>
            <person name="Zheng C.-J."/>
            <person name="Schuster L."/>
            <person name="Cowan T.M."/>
            <person name="Smanski M.J."/>
            <person name="Chevrette M.G."/>
            <person name="De Carvalho L.P.S."/>
            <person name="Shen B."/>
        </authorList>
    </citation>
    <scope>NUCLEOTIDE SEQUENCE [LARGE SCALE GENOMIC DNA]</scope>
    <source>
        <strain evidence="6 7">NPDC019708</strain>
    </source>
</reference>
<dbReference type="Gene3D" id="3.40.50.720">
    <property type="entry name" value="NAD(P)-binding Rossmann-like Domain"/>
    <property type="match status" value="1"/>
</dbReference>
<evidence type="ECO:0000256" key="2">
    <source>
        <dbReference type="ARBA" id="ARBA00022793"/>
    </source>
</evidence>
<dbReference type="EMBL" id="JBEYBF010000065">
    <property type="protein sequence ID" value="MEU1957342.1"/>
    <property type="molecule type" value="Genomic_DNA"/>
</dbReference>
<evidence type="ECO:0000313" key="6">
    <source>
        <dbReference type="EMBL" id="MEU1957342.1"/>
    </source>
</evidence>
<evidence type="ECO:0000259" key="5">
    <source>
        <dbReference type="Pfam" id="PF01370"/>
    </source>
</evidence>
<accession>A0ABV2X2F8</accession>
<keyword evidence="3" id="KW-0520">NAD</keyword>
<keyword evidence="4" id="KW-0456">Lyase</keyword>
<organism evidence="6 7">
    <name type="scientific">Nocardia rhamnosiphila</name>
    <dbReference type="NCBI Taxonomy" id="426716"/>
    <lineage>
        <taxon>Bacteria</taxon>
        <taxon>Bacillati</taxon>
        <taxon>Actinomycetota</taxon>
        <taxon>Actinomycetes</taxon>
        <taxon>Mycobacteriales</taxon>
        <taxon>Nocardiaceae</taxon>
        <taxon>Nocardia</taxon>
    </lineage>
</organism>
<gene>
    <name evidence="6" type="ORF">ABZ510_36535</name>
</gene>
<dbReference type="InterPro" id="IPR044516">
    <property type="entry name" value="UXS-like"/>
</dbReference>
<evidence type="ECO:0000313" key="7">
    <source>
        <dbReference type="Proteomes" id="UP001550628"/>
    </source>
</evidence>
<protein>
    <submittedName>
        <fullName evidence="6">NAD-dependent epimerase/dehydratase family protein</fullName>
    </submittedName>
</protein>
<name>A0ABV2X2F8_9NOCA</name>
<keyword evidence="7" id="KW-1185">Reference proteome</keyword>
<dbReference type="RefSeq" id="WP_356954205.1">
    <property type="nucleotide sequence ID" value="NZ_JBEYBD010000002.1"/>
</dbReference>
<sequence>MSTTNHVVVTGGAGFIGSHLCRALLERGDRVTAIDNLSTGHRENLTALLPHPRFRLIVGDITTVSVFAGLAEVTHVVHLACPASPKANSAMPLETIRAASLGTLNTLELAQRHSARAVIASSSEIYGDPQIHPQPEDYRGNSNPVGPYSAYTEGKRLTEAAAAAHHRMGTNVGVVRPFNVYGPNMWPEDGRVVSSFCADALAGKTLQIHNGGTQTRSLIYITDFVDGLVAMLDSDEFGPINLGSDDEITIADLARLVIDVAGTGAVELTPGRHEVVTVRRPDTRRARKLLDWAATTPLRAGVTDTLAWMRQVTQP</sequence>
<dbReference type="PANTHER" id="PTHR43078">
    <property type="entry name" value="UDP-GLUCURONIC ACID DECARBOXYLASE-RELATED"/>
    <property type="match status" value="1"/>
</dbReference>
<dbReference type="Pfam" id="PF01370">
    <property type="entry name" value="Epimerase"/>
    <property type="match status" value="1"/>
</dbReference>
<dbReference type="Proteomes" id="UP001550628">
    <property type="component" value="Unassembled WGS sequence"/>
</dbReference>
<comment type="cofactor">
    <cofactor evidence="1">
        <name>NAD(+)</name>
        <dbReference type="ChEBI" id="CHEBI:57540"/>
    </cofactor>
</comment>
<dbReference type="SUPFAM" id="SSF51735">
    <property type="entry name" value="NAD(P)-binding Rossmann-fold domains"/>
    <property type="match status" value="1"/>
</dbReference>
<dbReference type="InterPro" id="IPR036291">
    <property type="entry name" value="NAD(P)-bd_dom_sf"/>
</dbReference>
<dbReference type="InterPro" id="IPR001509">
    <property type="entry name" value="Epimerase_deHydtase"/>
</dbReference>
<keyword evidence="2" id="KW-0210">Decarboxylase</keyword>
<evidence type="ECO:0000256" key="4">
    <source>
        <dbReference type="ARBA" id="ARBA00023239"/>
    </source>
</evidence>
<evidence type="ECO:0000256" key="3">
    <source>
        <dbReference type="ARBA" id="ARBA00023027"/>
    </source>
</evidence>
<feature type="domain" description="NAD-dependent epimerase/dehydratase" evidence="5">
    <location>
        <begin position="7"/>
        <end position="243"/>
    </location>
</feature>
<evidence type="ECO:0000256" key="1">
    <source>
        <dbReference type="ARBA" id="ARBA00001911"/>
    </source>
</evidence>
<proteinExistence type="predicted"/>
<dbReference type="PANTHER" id="PTHR43078:SF6">
    <property type="entry name" value="UDP-GLUCURONIC ACID DECARBOXYLASE 1"/>
    <property type="match status" value="1"/>
</dbReference>